<gene>
    <name evidence="1" type="ORF">ERS027661_03726</name>
</gene>
<protein>
    <submittedName>
        <fullName evidence="1">Uncharacterized protein</fullName>
    </submittedName>
</protein>
<evidence type="ECO:0000313" key="1">
    <source>
        <dbReference type="EMBL" id="CKS94183.1"/>
    </source>
</evidence>
<dbReference type="EMBL" id="CNFU01001048">
    <property type="protein sequence ID" value="CKS94183.1"/>
    <property type="molecule type" value="Genomic_DNA"/>
</dbReference>
<sequence length="127" mass="13812">MCVGEPVGEGVTALPKYREGLKPSADLRGIGRGVQVAGKRHRPGGDRRSGHRIQGVQQCGRGDVGGDLIANRRGQPGLDPARLRRFSDHQHADRQAAHEITFQKSRIAMMLPRSEPLTLDLPPVRGP</sequence>
<dbReference type="AlphaFoldDB" id="A0A655AJH5"/>
<name>A0A655AJH5_MYCTX</name>
<accession>A0A655AJH5</accession>
<dbReference type="Proteomes" id="UP000049023">
    <property type="component" value="Unassembled WGS sequence"/>
</dbReference>
<evidence type="ECO:0000313" key="2">
    <source>
        <dbReference type="Proteomes" id="UP000049023"/>
    </source>
</evidence>
<reference evidence="1 2" key="1">
    <citation type="submission" date="2015-03" db="EMBL/GenBank/DDBJ databases">
        <authorList>
            <consortium name="Pathogen Informatics"/>
        </authorList>
    </citation>
    <scope>NUCLEOTIDE SEQUENCE [LARGE SCALE GENOMIC DNA]</scope>
    <source>
        <strain evidence="1 2">Bir 187</strain>
    </source>
</reference>
<proteinExistence type="predicted"/>
<organism evidence="1 2">
    <name type="scientific">Mycobacterium tuberculosis</name>
    <dbReference type="NCBI Taxonomy" id="1773"/>
    <lineage>
        <taxon>Bacteria</taxon>
        <taxon>Bacillati</taxon>
        <taxon>Actinomycetota</taxon>
        <taxon>Actinomycetes</taxon>
        <taxon>Mycobacteriales</taxon>
        <taxon>Mycobacteriaceae</taxon>
        <taxon>Mycobacterium</taxon>
        <taxon>Mycobacterium tuberculosis complex</taxon>
    </lineage>
</organism>